<dbReference type="GO" id="GO:0043495">
    <property type="term" value="F:protein-membrane adaptor activity"/>
    <property type="evidence" value="ECO:0007669"/>
    <property type="project" value="TreeGrafter"/>
</dbReference>
<sequence length="987" mass="110864">MRRISPMKRHKRAANRQTKREETIVGKQTYTVIQKTPTTSYENYLQDERWDILPKTDYTYAKSGSYSPRFFGRKYVNPNMSRYRIHGRRQPVGGEGGGQHVGGEISSEEDDELLYGEYMEYSDEDKDLDDSQSDVSYERVLVDGMSLRSGKSLHSMREILHEHDAKLQQSEMINSTTQNISTSSSLVTSLSRAIRSAQKNTNENAISKSTIKKGFPSKANSKHYSQSDRKAKDFDGDVNVNKYNQTTNVRPRRNLNTDFSNSAALETVNNSARNVRRESGASYDEIDSGNSRSGYSVRTVTKTVTEEYNDLDHGFPEKGSMEASEKQANARRNSKQVVKNNIKLYGLDSEGEFSDSSTSYTHRSGYSNGRSGSSNSTSSSSSSSTVSSIITTITETISTVTNPIVKPLWKHVGQPVTTHVCRPILQTITTVVTAVISLIWLLLWVPVTSLVKTLARALSWMFRGELLNTAQKGAVWMWEQLEYISWKFTTLDVWLFQRRRRCCVWLPLLLLLPVLLAILTGFRFWEDSSIFVGMFGGQKQAPQVIINEKHEHYSQLNEDVRNMIFQMQTSSRSQLTMADVEAIVYRILNKESTLLKADIEDSRIKDHASQCQWKTEQEQKFGDMKQKQDDLLLNIQALEAAIAAEKSHQASLEGTQQSKSAELLAGLEARLAALQGEMTAHEEKYAALLAIINDCCKNETFYAALVKDNVDIVFAQLMSGEPSDNPSHTAFTEWLQAKYVSKEAVDARLKDLSVELTASMVAMIKDLQAQKQAEASTTASVLVVDSHSGIGEQEVRVLIEEALLRFSADKTGQADFALESAGGSIVSTRCSETFYRKTALVSVLGIPLWYTSNSPRTIIQPEVYPGQCWAFRGKQGYIVIQTSILIIPTGFTLEHIPKSLAPSGKIDSAPKEFTVLGLESEHDEHGLSLGNFTYSDNGKPIQFFPVQLKEEISPFVLYELRILGNHGNEEYTCLYRFRIHGKPYKKQ</sequence>
<feature type="compositionally biased region" description="Polar residues" evidence="6">
    <location>
        <begin position="241"/>
        <end position="255"/>
    </location>
</feature>
<feature type="compositionally biased region" description="Polar residues" evidence="6">
    <location>
        <begin position="288"/>
        <end position="303"/>
    </location>
</feature>
<comment type="subcellular location">
    <subcellularLocation>
        <location evidence="1">Membrane</location>
    </subcellularLocation>
</comment>
<feature type="transmembrane region" description="Helical" evidence="7">
    <location>
        <begin position="504"/>
        <end position="525"/>
    </location>
</feature>
<gene>
    <name evidence="9" type="ORF">DPMN_025030</name>
</gene>
<proteinExistence type="predicted"/>
<evidence type="ECO:0000256" key="4">
    <source>
        <dbReference type="ARBA" id="ARBA00023054"/>
    </source>
</evidence>
<evidence type="ECO:0000256" key="5">
    <source>
        <dbReference type="ARBA" id="ARBA00023136"/>
    </source>
</evidence>
<reference evidence="9" key="1">
    <citation type="journal article" date="2019" name="bioRxiv">
        <title>The Genome of the Zebra Mussel, Dreissena polymorpha: A Resource for Invasive Species Research.</title>
        <authorList>
            <person name="McCartney M.A."/>
            <person name="Auch B."/>
            <person name="Kono T."/>
            <person name="Mallez S."/>
            <person name="Zhang Y."/>
            <person name="Obille A."/>
            <person name="Becker A."/>
            <person name="Abrahante J.E."/>
            <person name="Garbe J."/>
            <person name="Badalamenti J.P."/>
            <person name="Herman A."/>
            <person name="Mangelson H."/>
            <person name="Liachko I."/>
            <person name="Sullivan S."/>
            <person name="Sone E.D."/>
            <person name="Koren S."/>
            <person name="Silverstein K.A.T."/>
            <person name="Beckman K.B."/>
            <person name="Gohl D.M."/>
        </authorList>
    </citation>
    <scope>NUCLEOTIDE SEQUENCE</scope>
    <source>
        <strain evidence="9">Duluth1</strain>
        <tissue evidence="9">Whole animal</tissue>
    </source>
</reference>
<evidence type="ECO:0000313" key="9">
    <source>
        <dbReference type="EMBL" id="KAH3862071.1"/>
    </source>
</evidence>
<evidence type="ECO:0000256" key="3">
    <source>
        <dbReference type="ARBA" id="ARBA00022989"/>
    </source>
</evidence>
<feature type="compositionally biased region" description="Low complexity" evidence="6">
    <location>
        <begin position="367"/>
        <end position="384"/>
    </location>
</feature>
<feature type="compositionally biased region" description="Basic and acidic residues" evidence="6">
    <location>
        <begin position="225"/>
        <end position="235"/>
    </location>
</feature>
<accession>A0A9D4LQ98</accession>
<feature type="compositionally biased region" description="Basic residues" evidence="6">
    <location>
        <begin position="1"/>
        <end position="14"/>
    </location>
</feature>
<keyword evidence="3 7" id="KW-1133">Transmembrane helix</keyword>
<feature type="region of interest" description="Disordered" evidence="6">
    <location>
        <begin position="213"/>
        <end position="255"/>
    </location>
</feature>
<dbReference type="PANTHER" id="PTHR12911">
    <property type="entry name" value="SAD1/UNC-84-LIKE PROTEIN-RELATED"/>
    <property type="match status" value="1"/>
</dbReference>
<feature type="region of interest" description="Disordered" evidence="6">
    <location>
        <begin position="351"/>
        <end position="384"/>
    </location>
</feature>
<keyword evidence="10" id="KW-1185">Reference proteome</keyword>
<evidence type="ECO:0000256" key="7">
    <source>
        <dbReference type="SAM" id="Phobius"/>
    </source>
</evidence>
<dbReference type="OrthoDB" id="342281at2759"/>
<feature type="region of interest" description="Disordered" evidence="6">
    <location>
        <begin position="1"/>
        <end position="20"/>
    </location>
</feature>
<feature type="region of interest" description="Disordered" evidence="6">
    <location>
        <begin position="87"/>
        <end position="109"/>
    </location>
</feature>
<dbReference type="Gene3D" id="2.60.120.260">
    <property type="entry name" value="Galactose-binding domain-like"/>
    <property type="match status" value="1"/>
</dbReference>
<feature type="domain" description="SUN" evidence="8">
    <location>
        <begin position="822"/>
        <end position="984"/>
    </location>
</feature>
<feature type="compositionally biased region" description="Polar residues" evidence="6">
    <location>
        <begin position="326"/>
        <end position="335"/>
    </location>
</feature>
<dbReference type="PANTHER" id="PTHR12911:SF8">
    <property type="entry name" value="KLAROID PROTEIN-RELATED"/>
    <property type="match status" value="1"/>
</dbReference>
<evidence type="ECO:0000256" key="6">
    <source>
        <dbReference type="SAM" id="MobiDB-lite"/>
    </source>
</evidence>
<dbReference type="InterPro" id="IPR012919">
    <property type="entry name" value="SUN_dom"/>
</dbReference>
<evidence type="ECO:0000256" key="1">
    <source>
        <dbReference type="ARBA" id="ARBA00004370"/>
    </source>
</evidence>
<dbReference type="AlphaFoldDB" id="A0A9D4LQ98"/>
<keyword evidence="5 7" id="KW-0472">Membrane</keyword>
<feature type="transmembrane region" description="Helical" evidence="7">
    <location>
        <begin position="431"/>
        <end position="451"/>
    </location>
</feature>
<organism evidence="9 10">
    <name type="scientific">Dreissena polymorpha</name>
    <name type="common">Zebra mussel</name>
    <name type="synonym">Mytilus polymorpha</name>
    <dbReference type="NCBI Taxonomy" id="45954"/>
    <lineage>
        <taxon>Eukaryota</taxon>
        <taxon>Metazoa</taxon>
        <taxon>Spiralia</taxon>
        <taxon>Lophotrochozoa</taxon>
        <taxon>Mollusca</taxon>
        <taxon>Bivalvia</taxon>
        <taxon>Autobranchia</taxon>
        <taxon>Heteroconchia</taxon>
        <taxon>Euheterodonta</taxon>
        <taxon>Imparidentia</taxon>
        <taxon>Neoheterodontei</taxon>
        <taxon>Myida</taxon>
        <taxon>Dreissenoidea</taxon>
        <taxon>Dreissenidae</taxon>
        <taxon>Dreissena</taxon>
    </lineage>
</organism>
<dbReference type="PROSITE" id="PS51469">
    <property type="entry name" value="SUN"/>
    <property type="match status" value="1"/>
</dbReference>
<keyword evidence="2 7" id="KW-0812">Transmembrane</keyword>
<dbReference type="InterPro" id="IPR045119">
    <property type="entry name" value="SUN1-5"/>
</dbReference>
<comment type="caution">
    <text evidence="9">The sequence shown here is derived from an EMBL/GenBank/DDBJ whole genome shotgun (WGS) entry which is preliminary data.</text>
</comment>
<feature type="compositionally biased region" description="Basic and acidic residues" evidence="6">
    <location>
        <begin position="310"/>
        <end position="325"/>
    </location>
</feature>
<name>A0A9D4LQ98_DREPO</name>
<evidence type="ECO:0000313" key="10">
    <source>
        <dbReference type="Proteomes" id="UP000828390"/>
    </source>
</evidence>
<reference evidence="9" key="2">
    <citation type="submission" date="2020-11" db="EMBL/GenBank/DDBJ databases">
        <authorList>
            <person name="McCartney M.A."/>
            <person name="Auch B."/>
            <person name="Kono T."/>
            <person name="Mallez S."/>
            <person name="Becker A."/>
            <person name="Gohl D.M."/>
            <person name="Silverstein K.A.T."/>
            <person name="Koren S."/>
            <person name="Bechman K.B."/>
            <person name="Herman A."/>
            <person name="Abrahante J.E."/>
            <person name="Garbe J."/>
        </authorList>
    </citation>
    <scope>NUCLEOTIDE SEQUENCE</scope>
    <source>
        <strain evidence="9">Duluth1</strain>
        <tissue evidence="9">Whole animal</tissue>
    </source>
</reference>
<feature type="region of interest" description="Disordered" evidence="6">
    <location>
        <begin position="273"/>
        <end position="335"/>
    </location>
</feature>
<protein>
    <recommendedName>
        <fullName evidence="8">SUN domain-containing protein</fullName>
    </recommendedName>
</protein>
<dbReference type="GO" id="GO:0034993">
    <property type="term" value="C:meiotic nuclear membrane microtubule tethering complex"/>
    <property type="evidence" value="ECO:0007669"/>
    <property type="project" value="TreeGrafter"/>
</dbReference>
<evidence type="ECO:0000256" key="2">
    <source>
        <dbReference type="ARBA" id="ARBA00022692"/>
    </source>
</evidence>
<dbReference type="EMBL" id="JAIWYP010000002">
    <property type="protein sequence ID" value="KAH3862071.1"/>
    <property type="molecule type" value="Genomic_DNA"/>
</dbReference>
<dbReference type="FunFam" id="2.60.120.260:FF:000009">
    <property type="entry name" value="SUN domain-containing protein 1 isoform X1"/>
    <property type="match status" value="1"/>
</dbReference>
<dbReference type="Proteomes" id="UP000828390">
    <property type="component" value="Unassembled WGS sequence"/>
</dbReference>
<keyword evidence="4" id="KW-0175">Coiled coil</keyword>
<dbReference type="Pfam" id="PF07738">
    <property type="entry name" value="Sad1_UNC"/>
    <property type="match status" value="1"/>
</dbReference>
<feature type="compositionally biased region" description="Polar residues" evidence="6">
    <location>
        <begin position="354"/>
        <end position="366"/>
    </location>
</feature>
<evidence type="ECO:0000259" key="8">
    <source>
        <dbReference type="PROSITE" id="PS51469"/>
    </source>
</evidence>